<keyword evidence="7" id="KW-1185">Reference proteome</keyword>
<evidence type="ECO:0000256" key="3">
    <source>
        <dbReference type="ARBA" id="ARBA00022989"/>
    </source>
</evidence>
<organism evidence="6 7">
    <name type="scientific">Ktedonobacter robiniae</name>
    <dbReference type="NCBI Taxonomy" id="2778365"/>
    <lineage>
        <taxon>Bacteria</taxon>
        <taxon>Bacillati</taxon>
        <taxon>Chloroflexota</taxon>
        <taxon>Ktedonobacteria</taxon>
        <taxon>Ktedonobacterales</taxon>
        <taxon>Ktedonobacteraceae</taxon>
        <taxon>Ktedonobacter</taxon>
    </lineage>
</organism>
<keyword evidence="3 5" id="KW-1133">Transmembrane helix</keyword>
<gene>
    <name evidence="6" type="ORF">KSB_38280</name>
</gene>
<dbReference type="InterPro" id="IPR003339">
    <property type="entry name" value="ABC/ECF_trnsptr_transmembrane"/>
</dbReference>
<name>A0ABQ3URM6_9CHLR</name>
<proteinExistence type="predicted"/>
<comment type="caution">
    <text evidence="6">The sequence shown here is derived from an EMBL/GenBank/DDBJ whole genome shotgun (WGS) entry which is preliminary data.</text>
</comment>
<evidence type="ECO:0000256" key="1">
    <source>
        <dbReference type="ARBA" id="ARBA00004141"/>
    </source>
</evidence>
<dbReference type="PANTHER" id="PTHR33514:SF13">
    <property type="entry name" value="PROTEIN ABCI12, CHLOROPLASTIC"/>
    <property type="match status" value="1"/>
</dbReference>
<dbReference type="CDD" id="cd16914">
    <property type="entry name" value="EcfT"/>
    <property type="match status" value="1"/>
</dbReference>
<dbReference type="PANTHER" id="PTHR33514">
    <property type="entry name" value="PROTEIN ABCI12, CHLOROPLASTIC"/>
    <property type="match status" value="1"/>
</dbReference>
<evidence type="ECO:0000313" key="6">
    <source>
        <dbReference type="EMBL" id="GHO55353.1"/>
    </source>
</evidence>
<feature type="transmembrane region" description="Helical" evidence="5">
    <location>
        <begin position="77"/>
        <end position="95"/>
    </location>
</feature>
<feature type="transmembrane region" description="Helical" evidence="5">
    <location>
        <begin position="21"/>
        <end position="39"/>
    </location>
</feature>
<dbReference type="Proteomes" id="UP000654345">
    <property type="component" value="Unassembled WGS sequence"/>
</dbReference>
<evidence type="ECO:0000256" key="5">
    <source>
        <dbReference type="SAM" id="Phobius"/>
    </source>
</evidence>
<evidence type="ECO:0008006" key="8">
    <source>
        <dbReference type="Google" id="ProtNLM"/>
    </source>
</evidence>
<dbReference type="Pfam" id="PF02361">
    <property type="entry name" value="CbiQ"/>
    <property type="match status" value="1"/>
</dbReference>
<sequence length="346" mass="38480">MMLQNLPIGVYYPGQSFLHHLRGRTKLVLLFWCAIWLYIAETRTWHFAPYIVGIILLAATISASGIVPRVLWLRMRFLLLLSLLGSLTLPFATVVPKDDQALSILGPWPVSYSIALNGLLAILGVSLVVVASQFLRLSAVQAFWRRPWVRRLRFLAWVLLLGSFVGIWLLTGSAGTQMLALGPVFVTRLGVWYVFEVEGLLLLYAFSLLIMLTTSPVILVESVTSLMAPLRLVRFPVDDFALMLLIALRFIPTLLEEIEQLSKAQQARGASLADGTLAERFQGFIMLVIPLMRGIFQRANDLSTALEARGYAVDGKPTMLHETGLRGMDYVTLVVVLALTISSLLL</sequence>
<keyword evidence="4 5" id="KW-0472">Membrane</keyword>
<feature type="transmembrane region" description="Helical" evidence="5">
    <location>
        <begin position="152"/>
        <end position="171"/>
    </location>
</feature>
<evidence type="ECO:0000313" key="7">
    <source>
        <dbReference type="Proteomes" id="UP000654345"/>
    </source>
</evidence>
<comment type="subcellular location">
    <subcellularLocation>
        <location evidence="1">Membrane</location>
        <topology evidence="1">Multi-pass membrane protein</topology>
    </subcellularLocation>
</comment>
<feature type="transmembrane region" description="Helical" evidence="5">
    <location>
        <begin position="110"/>
        <end position="131"/>
    </location>
</feature>
<evidence type="ECO:0000256" key="4">
    <source>
        <dbReference type="ARBA" id="ARBA00023136"/>
    </source>
</evidence>
<dbReference type="EMBL" id="BNJG01000001">
    <property type="protein sequence ID" value="GHO55353.1"/>
    <property type="molecule type" value="Genomic_DNA"/>
</dbReference>
<keyword evidence="2 5" id="KW-0812">Transmembrane</keyword>
<dbReference type="RefSeq" id="WP_201371948.1">
    <property type="nucleotide sequence ID" value="NZ_BNJG01000001.1"/>
</dbReference>
<reference evidence="6 7" key="1">
    <citation type="journal article" date="2021" name="Int. J. Syst. Evol. Microbiol.">
        <title>Reticulibacter mediterranei gen. nov., sp. nov., within the new family Reticulibacteraceae fam. nov., and Ktedonospora formicarum gen. nov., sp. nov., Ktedonobacter robiniae sp. nov., Dictyobacter formicarum sp. nov. and Dictyobacter arantiisoli sp. nov., belonging to the class Ktedonobacteria.</title>
        <authorList>
            <person name="Yabe S."/>
            <person name="Zheng Y."/>
            <person name="Wang C.M."/>
            <person name="Sakai Y."/>
            <person name="Abe K."/>
            <person name="Yokota A."/>
            <person name="Donadio S."/>
            <person name="Cavaletti L."/>
            <person name="Monciardini P."/>
        </authorList>
    </citation>
    <scope>NUCLEOTIDE SEQUENCE [LARGE SCALE GENOMIC DNA]</scope>
    <source>
        <strain evidence="6 7">SOSP1-30</strain>
    </source>
</reference>
<evidence type="ECO:0000256" key="2">
    <source>
        <dbReference type="ARBA" id="ARBA00022692"/>
    </source>
</evidence>
<protein>
    <recommendedName>
        <fullName evidence="8">Energy-coupling factor transporter transmembrane protein EcfT</fullName>
    </recommendedName>
</protein>
<feature type="transmembrane region" description="Helical" evidence="5">
    <location>
        <begin position="45"/>
        <end position="65"/>
    </location>
</feature>
<accession>A0ABQ3URM6</accession>